<proteinExistence type="predicted"/>
<name>A0A7K4LFF9_9AVES</name>
<dbReference type="Proteomes" id="UP000534426">
    <property type="component" value="Unassembled WGS sequence"/>
</dbReference>
<gene>
    <name evidence="1" type="primary">Pol_3</name>
    <name evidence="1" type="ORF">CRYUND_R15562</name>
</gene>
<protein>
    <submittedName>
        <fullName evidence="1">LORF2 protein</fullName>
    </submittedName>
</protein>
<sequence>DRNFPLRPLLFSQAIKTLARRICNNSQIQGINIEGVEKRISLCTDDILLYITKPGTSTPAASDLIGELSLASGYKVSPNTRLWGGDTFLREC</sequence>
<feature type="non-terminal residue" evidence="1">
    <location>
        <position position="1"/>
    </location>
</feature>
<reference evidence="1 2" key="1">
    <citation type="submission" date="2019-09" db="EMBL/GenBank/DDBJ databases">
        <title>Bird 10,000 Genomes (B10K) Project - Family phase.</title>
        <authorList>
            <person name="Zhang G."/>
        </authorList>
    </citation>
    <scope>NUCLEOTIDE SEQUENCE [LARGE SCALE GENOMIC DNA]</scope>
    <source>
        <strain evidence="1">B10K-MSB-37135</strain>
        <tissue evidence="1">Heart</tissue>
    </source>
</reference>
<evidence type="ECO:0000313" key="1">
    <source>
        <dbReference type="EMBL" id="NWJ03458.1"/>
    </source>
</evidence>
<organism evidence="1 2">
    <name type="scientific">Crypturellus undulatus</name>
    <dbReference type="NCBI Taxonomy" id="48396"/>
    <lineage>
        <taxon>Eukaryota</taxon>
        <taxon>Metazoa</taxon>
        <taxon>Chordata</taxon>
        <taxon>Craniata</taxon>
        <taxon>Vertebrata</taxon>
        <taxon>Euteleostomi</taxon>
        <taxon>Archelosauria</taxon>
        <taxon>Archosauria</taxon>
        <taxon>Dinosauria</taxon>
        <taxon>Saurischia</taxon>
        <taxon>Theropoda</taxon>
        <taxon>Coelurosauria</taxon>
        <taxon>Aves</taxon>
        <taxon>Palaeognathae</taxon>
        <taxon>Tinamiformes</taxon>
        <taxon>Tinamidae</taxon>
        <taxon>Crypturellus</taxon>
    </lineage>
</organism>
<comment type="caution">
    <text evidence="1">The sequence shown here is derived from an EMBL/GenBank/DDBJ whole genome shotgun (WGS) entry which is preliminary data.</text>
</comment>
<dbReference type="AlphaFoldDB" id="A0A7K4LFF9"/>
<evidence type="ECO:0000313" key="2">
    <source>
        <dbReference type="Proteomes" id="UP000534426"/>
    </source>
</evidence>
<keyword evidence="2" id="KW-1185">Reference proteome</keyword>
<feature type="non-terminal residue" evidence="1">
    <location>
        <position position="92"/>
    </location>
</feature>
<dbReference type="EMBL" id="VWPW01012717">
    <property type="protein sequence ID" value="NWJ03458.1"/>
    <property type="molecule type" value="Genomic_DNA"/>
</dbReference>
<accession>A0A7K4LFF9</accession>